<dbReference type="GO" id="GO:0051539">
    <property type="term" value="F:4 iron, 4 sulfur cluster binding"/>
    <property type="evidence" value="ECO:0007669"/>
    <property type="project" value="UniProtKB-KW"/>
</dbReference>
<feature type="domain" description="4Fe-4S ferredoxin-type" evidence="6">
    <location>
        <begin position="230"/>
        <end position="259"/>
    </location>
</feature>
<accession>A0A6J7V8M4</accession>
<dbReference type="Pfam" id="PF12838">
    <property type="entry name" value="Fer4_7"/>
    <property type="match status" value="1"/>
</dbReference>
<evidence type="ECO:0000256" key="3">
    <source>
        <dbReference type="ARBA" id="ARBA00022737"/>
    </source>
</evidence>
<keyword evidence="5" id="KW-0411">Iron-sulfur</keyword>
<dbReference type="Pfam" id="PF07992">
    <property type="entry name" value="Pyr_redox_2"/>
    <property type="match status" value="1"/>
</dbReference>
<organism evidence="7">
    <name type="scientific">freshwater metagenome</name>
    <dbReference type="NCBI Taxonomy" id="449393"/>
    <lineage>
        <taxon>unclassified sequences</taxon>
        <taxon>metagenomes</taxon>
        <taxon>ecological metagenomes</taxon>
    </lineage>
</organism>
<evidence type="ECO:0000256" key="1">
    <source>
        <dbReference type="ARBA" id="ARBA00022485"/>
    </source>
</evidence>
<dbReference type="InterPro" id="IPR017896">
    <property type="entry name" value="4Fe4S_Fe-S-bd"/>
</dbReference>
<protein>
    <submittedName>
        <fullName evidence="7">Unannotated protein</fullName>
    </submittedName>
</protein>
<proteinExistence type="predicted"/>
<evidence type="ECO:0000259" key="6">
    <source>
        <dbReference type="PROSITE" id="PS51379"/>
    </source>
</evidence>
<evidence type="ECO:0000256" key="2">
    <source>
        <dbReference type="ARBA" id="ARBA00022723"/>
    </source>
</evidence>
<dbReference type="GO" id="GO:0016491">
    <property type="term" value="F:oxidoreductase activity"/>
    <property type="evidence" value="ECO:0007669"/>
    <property type="project" value="InterPro"/>
</dbReference>
<dbReference type="PROSITE" id="PS51379">
    <property type="entry name" value="4FE4S_FER_2"/>
    <property type="match status" value="1"/>
</dbReference>
<dbReference type="InterPro" id="IPR036188">
    <property type="entry name" value="FAD/NAD-bd_sf"/>
</dbReference>
<dbReference type="PROSITE" id="PS00198">
    <property type="entry name" value="4FE4S_FER_1"/>
    <property type="match status" value="1"/>
</dbReference>
<name>A0A6J7V8M4_9ZZZZ</name>
<dbReference type="InterPro" id="IPR017900">
    <property type="entry name" value="4Fe4S_Fe_S_CS"/>
</dbReference>
<dbReference type="SUPFAM" id="SSF46548">
    <property type="entry name" value="alpha-helical ferredoxin"/>
    <property type="match status" value="1"/>
</dbReference>
<dbReference type="PANTHER" id="PTHR43724">
    <property type="entry name" value="PYRUVATE SYNTHASE SUBUNIT PORD"/>
    <property type="match status" value="1"/>
</dbReference>
<evidence type="ECO:0000256" key="4">
    <source>
        <dbReference type="ARBA" id="ARBA00023004"/>
    </source>
</evidence>
<dbReference type="AlphaFoldDB" id="A0A6J7V8M4"/>
<keyword evidence="2" id="KW-0479">Metal-binding</keyword>
<sequence length="261" mass="28826">MIVYRRTREKAPANDTEIQEAIEEGVLMKWLSTVKHADAGVLKIERMELDDKGFPQPTGEFEELEADSLVLALGQEVDLSLINNLPDVEVREGTVHVDSNMMTGRAGIFAGGDMVPAERTVTTGVGHGKKAARNIDAWLRKEKFEKEPIPKVVEYSDLNPWYYSDAPHAVRPRLEGARRASNFDEVVQGLDESTALYEARRCMSCGNCFECDNCFGVCPDNAVIKLGPGKGFEFNLDYCKGCGICVTECPSGSIIMIPEKS</sequence>
<dbReference type="SUPFAM" id="SSF51905">
    <property type="entry name" value="FAD/NAD(P)-binding domain"/>
    <property type="match status" value="1"/>
</dbReference>
<gene>
    <name evidence="7" type="ORF">UFOPK4401_00613</name>
</gene>
<dbReference type="PANTHER" id="PTHR43724:SF1">
    <property type="entry name" value="PYRUVATE SYNTHASE SUBUNIT PORD"/>
    <property type="match status" value="1"/>
</dbReference>
<dbReference type="GO" id="GO:0046872">
    <property type="term" value="F:metal ion binding"/>
    <property type="evidence" value="ECO:0007669"/>
    <property type="project" value="UniProtKB-KW"/>
</dbReference>
<reference evidence="7" key="1">
    <citation type="submission" date="2020-05" db="EMBL/GenBank/DDBJ databases">
        <authorList>
            <person name="Chiriac C."/>
            <person name="Salcher M."/>
            <person name="Ghai R."/>
            <person name="Kavagutti S V."/>
        </authorList>
    </citation>
    <scope>NUCLEOTIDE SEQUENCE</scope>
</reference>
<dbReference type="Gene3D" id="3.50.50.60">
    <property type="entry name" value="FAD/NAD(P)-binding domain"/>
    <property type="match status" value="2"/>
</dbReference>
<evidence type="ECO:0000313" key="7">
    <source>
        <dbReference type="EMBL" id="CAB5074523.1"/>
    </source>
</evidence>
<dbReference type="EMBL" id="CAFBRB010000052">
    <property type="protein sequence ID" value="CAB5074523.1"/>
    <property type="molecule type" value="Genomic_DNA"/>
</dbReference>
<dbReference type="InterPro" id="IPR023753">
    <property type="entry name" value="FAD/NAD-binding_dom"/>
</dbReference>
<evidence type="ECO:0000256" key="5">
    <source>
        <dbReference type="ARBA" id="ARBA00023014"/>
    </source>
</evidence>
<keyword evidence="3" id="KW-0677">Repeat</keyword>
<keyword evidence="4" id="KW-0408">Iron</keyword>
<keyword evidence="1" id="KW-0004">4Fe-4S</keyword>
<dbReference type="Gene3D" id="3.30.70.20">
    <property type="match status" value="1"/>
</dbReference>